<feature type="region of interest" description="Disordered" evidence="1">
    <location>
        <begin position="178"/>
        <end position="200"/>
    </location>
</feature>
<organism evidence="2 3">
    <name type="scientific">Nadsonia fulvescens var. elongata DSM 6958</name>
    <dbReference type="NCBI Taxonomy" id="857566"/>
    <lineage>
        <taxon>Eukaryota</taxon>
        <taxon>Fungi</taxon>
        <taxon>Dikarya</taxon>
        <taxon>Ascomycota</taxon>
        <taxon>Saccharomycotina</taxon>
        <taxon>Dipodascomycetes</taxon>
        <taxon>Dipodascales</taxon>
        <taxon>Dipodascales incertae sedis</taxon>
        <taxon>Nadsonia</taxon>
    </lineage>
</organism>
<protein>
    <submittedName>
        <fullName evidence="2">DUF1742-domain-containing protein</fullName>
    </submittedName>
</protein>
<dbReference type="AlphaFoldDB" id="A0A1E3PJJ7"/>
<dbReference type="GO" id="GO:0005768">
    <property type="term" value="C:endosome"/>
    <property type="evidence" value="ECO:0007669"/>
    <property type="project" value="TreeGrafter"/>
</dbReference>
<proteinExistence type="predicted"/>
<dbReference type="Proteomes" id="UP000095009">
    <property type="component" value="Unassembled WGS sequence"/>
</dbReference>
<dbReference type="GO" id="GO:0007034">
    <property type="term" value="P:vacuolar transport"/>
    <property type="evidence" value="ECO:0007669"/>
    <property type="project" value="TreeGrafter"/>
</dbReference>
<dbReference type="Pfam" id="PF08432">
    <property type="entry name" value="Vfa1"/>
    <property type="match status" value="1"/>
</dbReference>
<dbReference type="EMBL" id="KV454409">
    <property type="protein sequence ID" value="ODQ65603.1"/>
    <property type="molecule type" value="Genomic_DNA"/>
</dbReference>
<name>A0A1E3PJJ7_9ASCO</name>
<reference evidence="2 3" key="1">
    <citation type="journal article" date="2016" name="Proc. Natl. Acad. Sci. U.S.A.">
        <title>Comparative genomics of biotechnologically important yeasts.</title>
        <authorList>
            <person name="Riley R."/>
            <person name="Haridas S."/>
            <person name="Wolfe K.H."/>
            <person name="Lopes M.R."/>
            <person name="Hittinger C.T."/>
            <person name="Goeker M."/>
            <person name="Salamov A.A."/>
            <person name="Wisecaver J.H."/>
            <person name="Long T.M."/>
            <person name="Calvey C.H."/>
            <person name="Aerts A.L."/>
            <person name="Barry K.W."/>
            <person name="Choi C."/>
            <person name="Clum A."/>
            <person name="Coughlan A.Y."/>
            <person name="Deshpande S."/>
            <person name="Douglass A.P."/>
            <person name="Hanson S.J."/>
            <person name="Klenk H.-P."/>
            <person name="LaButti K.M."/>
            <person name="Lapidus A."/>
            <person name="Lindquist E.A."/>
            <person name="Lipzen A.M."/>
            <person name="Meier-Kolthoff J.P."/>
            <person name="Ohm R.A."/>
            <person name="Otillar R.P."/>
            <person name="Pangilinan J.L."/>
            <person name="Peng Y."/>
            <person name="Rokas A."/>
            <person name="Rosa C.A."/>
            <person name="Scheuner C."/>
            <person name="Sibirny A.A."/>
            <person name="Slot J.C."/>
            <person name="Stielow J.B."/>
            <person name="Sun H."/>
            <person name="Kurtzman C.P."/>
            <person name="Blackwell M."/>
            <person name="Grigoriev I.V."/>
            <person name="Jeffries T.W."/>
        </authorList>
    </citation>
    <scope>NUCLEOTIDE SEQUENCE [LARGE SCALE GENOMIC DNA]</scope>
    <source>
        <strain evidence="2 3">DSM 6958</strain>
    </source>
</reference>
<feature type="compositionally biased region" description="Basic and acidic residues" evidence="1">
    <location>
        <begin position="86"/>
        <end position="118"/>
    </location>
</feature>
<evidence type="ECO:0000256" key="1">
    <source>
        <dbReference type="SAM" id="MobiDB-lite"/>
    </source>
</evidence>
<feature type="region of interest" description="Disordered" evidence="1">
    <location>
        <begin position="86"/>
        <end position="153"/>
    </location>
</feature>
<feature type="region of interest" description="Disordered" evidence="1">
    <location>
        <begin position="55"/>
        <end position="74"/>
    </location>
</feature>
<keyword evidence="3" id="KW-1185">Reference proteome</keyword>
<dbReference type="PANTHER" id="PTHR28218">
    <property type="entry name" value="VPS4-ASSOCIATED PROTEIN 1"/>
    <property type="match status" value="1"/>
</dbReference>
<accession>A0A1E3PJJ7</accession>
<sequence>MSTSQFKNLYHLRKVAESSAKACFVCYKPSSTVLVASDGKSDFFYVCQSHLADPSFAQVPDKPAKPPQTVDKEALDKEIEILKKRWAEKQTKNDNSNEKDEKETTKDEKEKTKDDKEPSFISKIFNGSAKSDKIDRSASPSNPSTPASDVTVPAKRVFVLNKDIFALRVQTHRSAKRVKQHQQMLAKPNLFPSVPTTKLE</sequence>
<evidence type="ECO:0000313" key="2">
    <source>
        <dbReference type="EMBL" id="ODQ65603.1"/>
    </source>
</evidence>
<gene>
    <name evidence="2" type="ORF">NADFUDRAFT_82629</name>
</gene>
<feature type="compositionally biased region" description="Low complexity" evidence="1">
    <location>
        <begin position="137"/>
        <end position="148"/>
    </location>
</feature>
<evidence type="ECO:0000313" key="3">
    <source>
        <dbReference type="Proteomes" id="UP000095009"/>
    </source>
</evidence>
<dbReference type="InterPro" id="IPR013640">
    <property type="entry name" value="Vfa1"/>
</dbReference>
<dbReference type="PANTHER" id="PTHR28218:SF1">
    <property type="entry name" value="VPS4-ASSOCIATED PROTEIN 1"/>
    <property type="match status" value="1"/>
</dbReference>
<dbReference type="OrthoDB" id="2158714at2759"/>